<evidence type="ECO:0000313" key="2">
    <source>
        <dbReference type="EMBL" id="GMR30570.1"/>
    </source>
</evidence>
<name>A0AAN4Z4K2_9BILA</name>
<evidence type="ECO:0000256" key="1">
    <source>
        <dbReference type="SAM" id="SignalP"/>
    </source>
</evidence>
<dbReference type="EMBL" id="BTRK01000001">
    <property type="protein sequence ID" value="GMR30570.1"/>
    <property type="molecule type" value="Genomic_DNA"/>
</dbReference>
<keyword evidence="3" id="KW-1185">Reference proteome</keyword>
<feature type="chain" id="PRO_5042879110" description="Apple domain-containing protein" evidence="1">
    <location>
        <begin position="18"/>
        <end position="273"/>
    </location>
</feature>
<comment type="caution">
    <text evidence="2">The sequence shown here is derived from an EMBL/GenBank/DDBJ whole genome shotgun (WGS) entry which is preliminary data.</text>
</comment>
<dbReference type="Proteomes" id="UP001328107">
    <property type="component" value="Unassembled WGS sequence"/>
</dbReference>
<protein>
    <recommendedName>
        <fullName evidence="4">Apple domain-containing protein</fullName>
    </recommendedName>
</protein>
<accession>A0AAN4Z4K2</accession>
<evidence type="ECO:0000313" key="3">
    <source>
        <dbReference type="Proteomes" id="UP001328107"/>
    </source>
</evidence>
<keyword evidence="1" id="KW-0732">Signal</keyword>
<reference evidence="3" key="1">
    <citation type="submission" date="2022-10" db="EMBL/GenBank/DDBJ databases">
        <title>Genome assembly of Pristionchus species.</title>
        <authorList>
            <person name="Yoshida K."/>
            <person name="Sommer R.J."/>
        </authorList>
    </citation>
    <scope>NUCLEOTIDE SEQUENCE [LARGE SCALE GENOMIC DNA]</scope>
    <source>
        <strain evidence="3">RS5460</strain>
    </source>
</reference>
<dbReference type="AlphaFoldDB" id="A0AAN4Z4K2"/>
<gene>
    <name evidence="2" type="ORF">PMAYCL1PPCAC_00765</name>
</gene>
<proteinExistence type="predicted"/>
<sequence>MMRIAMLLIVLTVMVVSMPDDMCFVPDYSSTARIELGRSETESGRACHVLCADNAQCLSVRHSHPTCVLLGDYSPTELCGVDTNVDQKQTGNCPAREPSYEIEDGDTCMNGVYSGDFTLDRAGVCGRTSSVPFVIRGIAENGNFVTLDNNNDNIVSYDAARNLFKFSYPPTGFALWLTAITCTHPSPACPCLSLEMNSPGTPGFVPAQTEVVGTCADTSHYLYISEGKGSVPRTSWNPVQQIKMTITCRTGIWILVEENNFNEYEIVDASCGP</sequence>
<evidence type="ECO:0008006" key="4">
    <source>
        <dbReference type="Google" id="ProtNLM"/>
    </source>
</evidence>
<organism evidence="2 3">
    <name type="scientific">Pristionchus mayeri</name>
    <dbReference type="NCBI Taxonomy" id="1317129"/>
    <lineage>
        <taxon>Eukaryota</taxon>
        <taxon>Metazoa</taxon>
        <taxon>Ecdysozoa</taxon>
        <taxon>Nematoda</taxon>
        <taxon>Chromadorea</taxon>
        <taxon>Rhabditida</taxon>
        <taxon>Rhabditina</taxon>
        <taxon>Diplogasteromorpha</taxon>
        <taxon>Diplogasteroidea</taxon>
        <taxon>Neodiplogasteridae</taxon>
        <taxon>Pristionchus</taxon>
    </lineage>
</organism>
<feature type="signal peptide" evidence="1">
    <location>
        <begin position="1"/>
        <end position="17"/>
    </location>
</feature>